<evidence type="ECO:0000256" key="2">
    <source>
        <dbReference type="SAM" id="SignalP"/>
    </source>
</evidence>
<organism evidence="3">
    <name type="scientific">Chamberlainia hainesiana</name>
    <dbReference type="NCBI Taxonomy" id="1264661"/>
    <lineage>
        <taxon>Eukaryota</taxon>
        <taxon>Metazoa</taxon>
        <taxon>Spiralia</taxon>
        <taxon>Lophotrochozoa</taxon>
        <taxon>Mollusca</taxon>
        <taxon>Bivalvia</taxon>
        <taxon>Autobranchia</taxon>
        <taxon>Heteroconchia</taxon>
        <taxon>Palaeoheterodonta</taxon>
        <taxon>Unionida</taxon>
        <taxon>Unionoidea</taxon>
        <taxon>Unionidae</taxon>
        <taxon>Gonideinae</taxon>
        <taxon>Chamberlainia</taxon>
    </lineage>
</organism>
<feature type="signal peptide" evidence="2">
    <location>
        <begin position="1"/>
        <end position="23"/>
    </location>
</feature>
<proteinExistence type="predicted"/>
<dbReference type="EMBL" id="MK994771">
    <property type="protein sequence ID" value="QDH07367.1"/>
    <property type="molecule type" value="Genomic_DNA"/>
</dbReference>
<gene>
    <name evidence="3" type="primary">nad6</name>
</gene>
<evidence type="ECO:0000313" key="3">
    <source>
        <dbReference type="EMBL" id="QDH07367.1"/>
    </source>
</evidence>
<feature type="chain" id="PRO_5022083104" evidence="2">
    <location>
        <begin position="24"/>
        <end position="175"/>
    </location>
</feature>
<feature type="transmembrane region" description="Helical" evidence="1">
    <location>
        <begin position="80"/>
        <end position="97"/>
    </location>
</feature>
<reference evidence="3" key="1">
    <citation type="journal article" date="2019" name="Heredity">
        <title>Mesozoic mitogenome rearrangements and freshwater mussel (Bivalvia: Unionoidea) macroevolution.</title>
        <authorList>
            <person name="Froufe E."/>
            <person name="Bolotov I."/>
            <person name="Aldridge D.C."/>
            <person name="Bogan A.E."/>
            <person name="Breton S."/>
            <person name="Gan H.M."/>
            <person name="Kovitvadhi U."/>
            <person name="Kovitvadhi S."/>
            <person name="Riccardi N."/>
            <person name="Secci-Petretto G."/>
            <person name="Sousa R."/>
            <person name="Teixeira A."/>
            <person name="Varandas S."/>
            <person name="Zanatta D."/>
            <person name="Zieritz A."/>
            <person name="Fonseca M.M."/>
            <person name="Lopes-Lima M."/>
        </authorList>
    </citation>
    <scope>NUCLEOTIDE SEQUENCE</scope>
    <source>
        <tissue evidence="3">Gonad tissue</tissue>
    </source>
</reference>
<feature type="transmembrane region" description="Helical" evidence="1">
    <location>
        <begin position="47"/>
        <end position="68"/>
    </location>
</feature>
<protein>
    <submittedName>
        <fullName evidence="3">NADH dehydrogenase subunit 6</fullName>
    </submittedName>
</protein>
<sequence>MTLTMITLMTLTLLTSCITPTHPLTMSITVLLLALNLSAALAFFTIWYAYMLYMVTVGGILVMFLYISSLSPNTILSLKPTPLQLMILLNTTFLLFTKPTPTPSTVNTQIHNNPPEEIITFFLKNENTSLFFLLTCLLLFSMSVVTTLLSKTKAAPMRGSHHCSMYYSFKKINIK</sequence>
<feature type="transmembrane region" description="Helical" evidence="1">
    <location>
        <begin position="130"/>
        <end position="149"/>
    </location>
</feature>
<keyword evidence="1" id="KW-0812">Transmembrane</keyword>
<name>A0A513X0B0_9BIVA</name>
<geneLocation type="mitochondrion" evidence="3"/>
<evidence type="ECO:0000256" key="1">
    <source>
        <dbReference type="SAM" id="Phobius"/>
    </source>
</evidence>
<dbReference type="AlphaFoldDB" id="A0A513X0B0"/>
<keyword evidence="2" id="KW-0732">Signal</keyword>
<keyword evidence="1" id="KW-0472">Membrane</keyword>
<keyword evidence="3" id="KW-0496">Mitochondrion</keyword>
<keyword evidence="1" id="KW-1133">Transmembrane helix</keyword>
<accession>A0A513X0B0</accession>